<name>A0ABW2RGF9_9BACL</name>
<dbReference type="InterPro" id="IPR023485">
    <property type="entry name" value="Ptyr_pPase"/>
</dbReference>
<dbReference type="InterPro" id="IPR017867">
    <property type="entry name" value="Tyr_phospatase_low_mol_wt"/>
</dbReference>
<proteinExistence type="inferred from homology"/>
<evidence type="ECO:0000259" key="4">
    <source>
        <dbReference type="SMART" id="SM00226"/>
    </source>
</evidence>
<comment type="caution">
    <text evidence="5">The sequence shown here is derived from an EMBL/GenBank/DDBJ whole genome shotgun (WGS) entry which is preliminary data.</text>
</comment>
<dbReference type="InterPro" id="IPR050438">
    <property type="entry name" value="LMW_PTPase"/>
</dbReference>
<comment type="similarity">
    <text evidence="1">Belongs to the low molecular weight phosphotyrosine protein phosphatase family.</text>
</comment>
<dbReference type="CDD" id="cd16344">
    <property type="entry name" value="LMWPAP"/>
    <property type="match status" value="1"/>
</dbReference>
<accession>A0ABW2RGF9</accession>
<evidence type="ECO:0000256" key="3">
    <source>
        <dbReference type="ARBA" id="ARBA00022912"/>
    </source>
</evidence>
<dbReference type="PANTHER" id="PTHR11717:SF31">
    <property type="entry name" value="LOW MOLECULAR WEIGHT PROTEIN-TYROSINE-PHOSPHATASE ETP-RELATED"/>
    <property type="match status" value="1"/>
</dbReference>
<evidence type="ECO:0000256" key="1">
    <source>
        <dbReference type="ARBA" id="ARBA00011063"/>
    </source>
</evidence>
<reference evidence="6" key="1">
    <citation type="journal article" date="2019" name="Int. J. Syst. Evol. Microbiol.">
        <title>The Global Catalogue of Microorganisms (GCM) 10K type strain sequencing project: providing services to taxonomists for standard genome sequencing and annotation.</title>
        <authorList>
            <consortium name="The Broad Institute Genomics Platform"/>
            <consortium name="The Broad Institute Genome Sequencing Center for Infectious Disease"/>
            <person name="Wu L."/>
            <person name="Ma J."/>
        </authorList>
    </citation>
    <scope>NUCLEOTIDE SEQUENCE [LARGE SCALE GENOMIC DNA]</scope>
    <source>
        <strain evidence="6">CGMCC 1.12942</strain>
    </source>
</reference>
<dbReference type="EMBL" id="JBHTBW010000006">
    <property type="protein sequence ID" value="MFC7440073.1"/>
    <property type="molecule type" value="Genomic_DNA"/>
</dbReference>
<evidence type="ECO:0000313" key="5">
    <source>
        <dbReference type="EMBL" id="MFC7440073.1"/>
    </source>
</evidence>
<dbReference type="InterPro" id="IPR036196">
    <property type="entry name" value="Ptyr_pPase_sf"/>
</dbReference>
<feature type="domain" description="Phosphotyrosine protein phosphatase I" evidence="4">
    <location>
        <begin position="2"/>
        <end position="212"/>
    </location>
</feature>
<keyword evidence="2" id="KW-0378">Hydrolase</keyword>
<organism evidence="5 6">
    <name type="scientific">Laceyella putida</name>
    <dbReference type="NCBI Taxonomy" id="110101"/>
    <lineage>
        <taxon>Bacteria</taxon>
        <taxon>Bacillati</taxon>
        <taxon>Bacillota</taxon>
        <taxon>Bacilli</taxon>
        <taxon>Bacillales</taxon>
        <taxon>Thermoactinomycetaceae</taxon>
        <taxon>Laceyella</taxon>
    </lineage>
</organism>
<dbReference type="RefSeq" id="WP_379863287.1">
    <property type="nucleotide sequence ID" value="NZ_JBHTBW010000006.1"/>
</dbReference>
<dbReference type="Gene3D" id="3.40.50.2300">
    <property type="match status" value="1"/>
</dbReference>
<dbReference type="PANTHER" id="PTHR11717">
    <property type="entry name" value="LOW MOLECULAR WEIGHT PROTEIN TYROSINE PHOSPHATASE"/>
    <property type="match status" value="1"/>
</dbReference>
<dbReference type="PRINTS" id="PR00719">
    <property type="entry name" value="LMWPTPASE"/>
</dbReference>
<evidence type="ECO:0000313" key="6">
    <source>
        <dbReference type="Proteomes" id="UP001596500"/>
    </source>
</evidence>
<sequence>MRKVLFVCTGNTCRSPMAEALLRQLAEREGLDVEVKSAGISAVDGASASNQATQVLGEKGIEHRHASALLRRELVDWADVIFTMTANHKAYIIHDFPESVDKIFTLKEYASLDANQVAAYQDLDQLYAEMESKRAEIQGRYSLKADEPWPKEAEEAWQNEIGPLLAKEQQLLRELERVARSQDIVDPFGGSVEQYRQCAREIEKAIQAIVARWKE</sequence>
<dbReference type="SUPFAM" id="SSF52788">
    <property type="entry name" value="Phosphotyrosine protein phosphatases I"/>
    <property type="match status" value="1"/>
</dbReference>
<dbReference type="Proteomes" id="UP001596500">
    <property type="component" value="Unassembled WGS sequence"/>
</dbReference>
<dbReference type="SMART" id="SM00226">
    <property type="entry name" value="LMWPc"/>
    <property type="match status" value="1"/>
</dbReference>
<gene>
    <name evidence="5" type="ORF">ACFQNG_02695</name>
</gene>
<keyword evidence="6" id="KW-1185">Reference proteome</keyword>
<keyword evidence="3" id="KW-0904">Protein phosphatase</keyword>
<evidence type="ECO:0000256" key="2">
    <source>
        <dbReference type="ARBA" id="ARBA00022801"/>
    </source>
</evidence>
<protein>
    <submittedName>
        <fullName evidence="5">Low molecular weight protein arginine phosphatase</fullName>
    </submittedName>
</protein>
<dbReference type="Pfam" id="PF01451">
    <property type="entry name" value="LMWPc"/>
    <property type="match status" value="1"/>
</dbReference>